<dbReference type="SUPFAM" id="SSF48452">
    <property type="entry name" value="TPR-like"/>
    <property type="match status" value="1"/>
</dbReference>
<dbReference type="STRING" id="441119.SAMN04488047_11166"/>
<dbReference type="EMBL" id="FOXA01000011">
    <property type="protein sequence ID" value="SFP71328.1"/>
    <property type="molecule type" value="Genomic_DNA"/>
</dbReference>
<dbReference type="GO" id="GO:0072380">
    <property type="term" value="C:TRC complex"/>
    <property type="evidence" value="ECO:0007669"/>
    <property type="project" value="TreeGrafter"/>
</dbReference>
<proteinExistence type="predicted"/>
<keyword evidence="6" id="KW-1185">Reference proteome</keyword>
<keyword evidence="4" id="KW-0732">Signal</keyword>
<dbReference type="GO" id="GO:0006620">
    <property type="term" value="P:post-translational protein targeting to endoplasmic reticulum membrane"/>
    <property type="evidence" value="ECO:0007669"/>
    <property type="project" value="TreeGrafter"/>
</dbReference>
<accession>A0A1I5SKT1</accession>
<evidence type="ECO:0000256" key="2">
    <source>
        <dbReference type="ARBA" id="ARBA00022803"/>
    </source>
</evidence>
<dbReference type="GO" id="GO:0060090">
    <property type="term" value="F:molecular adaptor activity"/>
    <property type="evidence" value="ECO:0007669"/>
    <property type="project" value="TreeGrafter"/>
</dbReference>
<feature type="signal peptide" evidence="4">
    <location>
        <begin position="1"/>
        <end position="21"/>
    </location>
</feature>
<dbReference type="InterPro" id="IPR011990">
    <property type="entry name" value="TPR-like_helical_dom_sf"/>
</dbReference>
<dbReference type="GO" id="GO:0016020">
    <property type="term" value="C:membrane"/>
    <property type="evidence" value="ECO:0007669"/>
    <property type="project" value="TreeGrafter"/>
</dbReference>
<gene>
    <name evidence="5" type="ORF">SAMN04488047_11166</name>
</gene>
<organism evidence="5 6">
    <name type="scientific">Tranquillimonas alkanivorans</name>
    <dbReference type="NCBI Taxonomy" id="441119"/>
    <lineage>
        <taxon>Bacteria</taxon>
        <taxon>Pseudomonadati</taxon>
        <taxon>Pseudomonadota</taxon>
        <taxon>Alphaproteobacteria</taxon>
        <taxon>Rhodobacterales</taxon>
        <taxon>Roseobacteraceae</taxon>
        <taxon>Tranquillimonas</taxon>
    </lineage>
</organism>
<evidence type="ECO:0000313" key="5">
    <source>
        <dbReference type="EMBL" id="SFP71328.1"/>
    </source>
</evidence>
<dbReference type="PANTHER" id="PTHR45831:SF2">
    <property type="entry name" value="LD24721P"/>
    <property type="match status" value="1"/>
</dbReference>
<dbReference type="Pfam" id="PF13432">
    <property type="entry name" value="TPR_16"/>
    <property type="match status" value="1"/>
</dbReference>
<evidence type="ECO:0000256" key="1">
    <source>
        <dbReference type="ARBA" id="ARBA00022737"/>
    </source>
</evidence>
<name>A0A1I5SKT1_9RHOB</name>
<keyword evidence="2 3" id="KW-0802">TPR repeat</keyword>
<dbReference type="PROSITE" id="PS50005">
    <property type="entry name" value="TPR"/>
    <property type="match status" value="1"/>
</dbReference>
<reference evidence="5 6" key="1">
    <citation type="submission" date="2016-10" db="EMBL/GenBank/DDBJ databases">
        <authorList>
            <person name="de Groot N.N."/>
        </authorList>
    </citation>
    <scope>NUCLEOTIDE SEQUENCE [LARGE SCALE GENOMIC DNA]</scope>
    <source>
        <strain evidence="5 6">DSM 19547</strain>
    </source>
</reference>
<dbReference type="PANTHER" id="PTHR45831">
    <property type="entry name" value="LD24721P"/>
    <property type="match status" value="1"/>
</dbReference>
<dbReference type="InterPro" id="IPR047150">
    <property type="entry name" value="SGT"/>
</dbReference>
<dbReference type="Gene3D" id="1.25.40.10">
    <property type="entry name" value="Tetratricopeptide repeat domain"/>
    <property type="match status" value="1"/>
</dbReference>
<dbReference type="Proteomes" id="UP000199356">
    <property type="component" value="Unassembled WGS sequence"/>
</dbReference>
<keyword evidence="1" id="KW-0677">Repeat</keyword>
<dbReference type="RefSeq" id="WP_245759271.1">
    <property type="nucleotide sequence ID" value="NZ_FOXA01000011.1"/>
</dbReference>
<feature type="repeat" description="TPR" evidence="3">
    <location>
        <begin position="94"/>
        <end position="127"/>
    </location>
</feature>
<dbReference type="SMART" id="SM00028">
    <property type="entry name" value="TPR"/>
    <property type="match status" value="3"/>
</dbReference>
<evidence type="ECO:0000256" key="3">
    <source>
        <dbReference type="PROSITE-ProRule" id="PRU00339"/>
    </source>
</evidence>
<dbReference type="AlphaFoldDB" id="A0A1I5SKT1"/>
<evidence type="ECO:0000313" key="6">
    <source>
        <dbReference type="Proteomes" id="UP000199356"/>
    </source>
</evidence>
<evidence type="ECO:0000256" key="4">
    <source>
        <dbReference type="SAM" id="SignalP"/>
    </source>
</evidence>
<dbReference type="InterPro" id="IPR019734">
    <property type="entry name" value="TPR_rpt"/>
</dbReference>
<feature type="chain" id="PRO_5011739743" evidence="4">
    <location>
        <begin position="22"/>
        <end position="180"/>
    </location>
</feature>
<sequence length="180" mass="20048">MRLLKHAVTSLLIALPLSAAAQEQDLSDLYAALREAGPEEAQQIERKIWEEWSRSGSPSMDLLLQRGQEALEAGDAGRAIEHFSALIDHAPGFAEGYNARATAYYAADRYGQSLDDLRMALALNPNHFGAMTGLALILTEIGRDQDALEVWRRVREMNPQQDGLDSRIEMLEREVEGRTL</sequence>
<protein>
    <submittedName>
        <fullName evidence="5">TPR repeat-containing protein</fullName>
    </submittedName>
</protein>